<feature type="non-terminal residue" evidence="1">
    <location>
        <position position="1"/>
    </location>
</feature>
<organism evidence="1 2">
    <name type="scientific">Leptotrombidium deliense</name>
    <dbReference type="NCBI Taxonomy" id="299467"/>
    <lineage>
        <taxon>Eukaryota</taxon>
        <taxon>Metazoa</taxon>
        <taxon>Ecdysozoa</taxon>
        <taxon>Arthropoda</taxon>
        <taxon>Chelicerata</taxon>
        <taxon>Arachnida</taxon>
        <taxon>Acari</taxon>
        <taxon>Acariformes</taxon>
        <taxon>Trombidiformes</taxon>
        <taxon>Prostigmata</taxon>
        <taxon>Anystina</taxon>
        <taxon>Parasitengona</taxon>
        <taxon>Trombiculoidea</taxon>
        <taxon>Trombiculidae</taxon>
        <taxon>Leptotrombidium</taxon>
    </lineage>
</organism>
<sequence>IQKNTFLNVSYQKIVPIDIRLSTFPSALVHVTVLEKLGTEN</sequence>
<evidence type="ECO:0000313" key="1">
    <source>
        <dbReference type="EMBL" id="RWS02026.1"/>
    </source>
</evidence>
<reference evidence="1 2" key="1">
    <citation type="journal article" date="2018" name="Gigascience">
        <title>Genomes of trombidid mites reveal novel predicted allergens and laterally-transferred genes associated with secondary metabolism.</title>
        <authorList>
            <person name="Dong X."/>
            <person name="Chaisiri K."/>
            <person name="Xia D."/>
            <person name="Armstrong S.D."/>
            <person name="Fang Y."/>
            <person name="Donnelly M.J."/>
            <person name="Kadowaki T."/>
            <person name="McGarry J.W."/>
            <person name="Darby A.C."/>
            <person name="Makepeace B.L."/>
        </authorList>
    </citation>
    <scope>NUCLEOTIDE SEQUENCE [LARGE SCALE GENOMIC DNA]</scope>
    <source>
        <strain evidence="1">UoL-UT</strain>
    </source>
</reference>
<comment type="caution">
    <text evidence="1">The sequence shown here is derived from an EMBL/GenBank/DDBJ whole genome shotgun (WGS) entry which is preliminary data.</text>
</comment>
<dbReference type="AlphaFoldDB" id="A0A443QG98"/>
<accession>A0A443QG98</accession>
<dbReference type="Proteomes" id="UP000288716">
    <property type="component" value="Unassembled WGS sequence"/>
</dbReference>
<gene>
    <name evidence="1" type="ORF">B4U80_06610</name>
</gene>
<dbReference type="VEuPathDB" id="VectorBase:LDEU014355"/>
<name>A0A443QG98_9ACAR</name>
<proteinExistence type="predicted"/>
<dbReference type="EMBL" id="NCKV01056616">
    <property type="protein sequence ID" value="RWS02026.1"/>
    <property type="molecule type" value="Genomic_DNA"/>
</dbReference>
<evidence type="ECO:0000313" key="2">
    <source>
        <dbReference type="Proteomes" id="UP000288716"/>
    </source>
</evidence>
<keyword evidence="2" id="KW-1185">Reference proteome</keyword>
<protein>
    <submittedName>
        <fullName evidence="1">Uncharacterized protein</fullName>
    </submittedName>
</protein>